<dbReference type="AlphaFoldDB" id="A0A1M5KU02"/>
<evidence type="ECO:0000256" key="1">
    <source>
        <dbReference type="SAM" id="MobiDB-lite"/>
    </source>
</evidence>
<sequence>MYINITDSEISNNKGSSSELTSYLEKENRLYNKQEPEYWFNHNSQHIEPFEVRRAIDGNIAKLCKTDAKFFLINISPSQKELNFLKERFGAAGVKDQLKRYAEKVMDEYARNFKRTGIDSAKDLMWFGKVENYRYYGYKDKEVLEGVKKRGECKEGEQMHIQIIVSRKDATNKIKLSPMNNSKGKNEGHSKKLGQFHRVAFKQSGETVFDQFFHFDRQLKDTMAYANIHKNGDLKQKEQLCALEFGAERNYHSKSIANDFAKEVAAGLFHSTADMFQSIGKTASDFFEILMEPVYSPGLDISPVEEAEKRRRKKRKGRNQDHGQGLSR</sequence>
<reference evidence="3" key="1">
    <citation type="submission" date="2016-11" db="EMBL/GenBank/DDBJ databases">
        <authorList>
            <person name="Varghese N."/>
            <person name="Submissions S."/>
        </authorList>
    </citation>
    <scope>NUCLEOTIDE SEQUENCE [LARGE SCALE GENOMIC DNA]</scope>
    <source>
        <strain evidence="3">DSM 16990</strain>
    </source>
</reference>
<accession>A0A1M5KU02</accession>
<keyword evidence="3" id="KW-1185">Reference proteome</keyword>
<proteinExistence type="predicted"/>
<gene>
    <name evidence="2" type="ORF">SAMN04488522_10691</name>
</gene>
<evidence type="ECO:0000313" key="2">
    <source>
        <dbReference type="EMBL" id="SHG56248.1"/>
    </source>
</evidence>
<evidence type="ECO:0008006" key="4">
    <source>
        <dbReference type="Google" id="ProtNLM"/>
    </source>
</evidence>
<dbReference type="EMBL" id="FQUQ01000006">
    <property type="protein sequence ID" value="SHG56248.1"/>
    <property type="molecule type" value="Genomic_DNA"/>
</dbReference>
<dbReference type="STRING" id="288992.SAMN04488522_10691"/>
<organism evidence="2 3">
    <name type="scientific">Pedobacter caeni</name>
    <dbReference type="NCBI Taxonomy" id="288992"/>
    <lineage>
        <taxon>Bacteria</taxon>
        <taxon>Pseudomonadati</taxon>
        <taxon>Bacteroidota</taxon>
        <taxon>Sphingobacteriia</taxon>
        <taxon>Sphingobacteriales</taxon>
        <taxon>Sphingobacteriaceae</taxon>
        <taxon>Pedobacter</taxon>
    </lineage>
</organism>
<dbReference type="Pfam" id="PF18976">
    <property type="entry name" value="DUF5712"/>
    <property type="match status" value="1"/>
</dbReference>
<dbReference type="RefSeq" id="WP_073235982.1">
    <property type="nucleotide sequence ID" value="NZ_FQUQ01000006.1"/>
</dbReference>
<evidence type="ECO:0000313" key="3">
    <source>
        <dbReference type="Proteomes" id="UP000184287"/>
    </source>
</evidence>
<dbReference type="Proteomes" id="UP000184287">
    <property type="component" value="Unassembled WGS sequence"/>
</dbReference>
<dbReference type="InterPro" id="IPR043766">
    <property type="entry name" value="BfmA-like"/>
</dbReference>
<dbReference type="OrthoDB" id="1404627at2"/>
<feature type="region of interest" description="Disordered" evidence="1">
    <location>
        <begin position="298"/>
        <end position="328"/>
    </location>
</feature>
<name>A0A1M5KU02_9SPHI</name>
<protein>
    <recommendedName>
        <fullName evidence="4">Molybdopterin-guanine dinucleotide biosynthesis protein MobB</fullName>
    </recommendedName>
</protein>